<dbReference type="GO" id="GO:0016746">
    <property type="term" value="F:acyltransferase activity"/>
    <property type="evidence" value="ECO:0007669"/>
    <property type="project" value="UniProtKB-KW"/>
</dbReference>
<name>A0A935K4I7_9RHOO</name>
<feature type="transmembrane region" description="Helical" evidence="1">
    <location>
        <begin position="138"/>
        <end position="156"/>
    </location>
</feature>
<evidence type="ECO:0000313" key="2">
    <source>
        <dbReference type="EMBL" id="MBK7416218.1"/>
    </source>
</evidence>
<evidence type="ECO:0000256" key="1">
    <source>
        <dbReference type="SAM" id="Phobius"/>
    </source>
</evidence>
<reference evidence="2 3" key="1">
    <citation type="submission" date="2020-10" db="EMBL/GenBank/DDBJ databases">
        <title>Connecting structure to function with the recovery of over 1000 high-quality activated sludge metagenome-assembled genomes encoding full-length rRNA genes using long-read sequencing.</title>
        <authorList>
            <person name="Singleton C.M."/>
            <person name="Petriglieri F."/>
            <person name="Kristensen J.M."/>
            <person name="Kirkegaard R.H."/>
            <person name="Michaelsen T.Y."/>
            <person name="Andersen M.H."/>
            <person name="Karst S.M."/>
            <person name="Dueholm M.S."/>
            <person name="Nielsen P.H."/>
            <person name="Albertsen M."/>
        </authorList>
    </citation>
    <scope>NUCLEOTIDE SEQUENCE [LARGE SCALE GENOMIC DNA]</scope>
    <source>
        <strain evidence="2">EsbW_18-Q3-R4-48_BATAC.463</strain>
    </source>
</reference>
<keyword evidence="1" id="KW-0812">Transmembrane</keyword>
<keyword evidence="1" id="KW-1133">Transmembrane helix</keyword>
<accession>A0A935K4I7</accession>
<keyword evidence="2" id="KW-0012">Acyltransferase</keyword>
<keyword evidence="2" id="KW-0808">Transferase</keyword>
<feature type="transmembrane region" description="Helical" evidence="1">
    <location>
        <begin position="193"/>
        <end position="213"/>
    </location>
</feature>
<feature type="transmembrane region" description="Helical" evidence="1">
    <location>
        <begin position="168"/>
        <end position="187"/>
    </location>
</feature>
<feature type="transmembrane region" description="Helical" evidence="1">
    <location>
        <begin position="33"/>
        <end position="56"/>
    </location>
</feature>
<dbReference type="EMBL" id="JADJMS010000035">
    <property type="protein sequence ID" value="MBK7416218.1"/>
    <property type="molecule type" value="Genomic_DNA"/>
</dbReference>
<feature type="transmembrane region" description="Helical" evidence="1">
    <location>
        <begin position="12"/>
        <end position="28"/>
    </location>
</feature>
<proteinExistence type="predicted"/>
<organism evidence="2 3">
    <name type="scientific">Candidatus Dechloromonas phosphorivorans</name>
    <dbReference type="NCBI Taxonomy" id="2899244"/>
    <lineage>
        <taxon>Bacteria</taxon>
        <taxon>Pseudomonadati</taxon>
        <taxon>Pseudomonadota</taxon>
        <taxon>Betaproteobacteria</taxon>
        <taxon>Rhodocyclales</taxon>
        <taxon>Azonexaceae</taxon>
        <taxon>Dechloromonas</taxon>
    </lineage>
</organism>
<dbReference type="Proteomes" id="UP000739411">
    <property type="component" value="Unassembled WGS sequence"/>
</dbReference>
<feature type="transmembrane region" description="Helical" evidence="1">
    <location>
        <begin position="109"/>
        <end position="126"/>
    </location>
</feature>
<sequence>MLTVSWTLTVEWSWYLLVPIIVVCAQGFSERRYWLAVVIFLTGFSTIWVLLAQNGYLDFLMMGGARAVGHDQVTDFLRFAFITNAFPAQFGFFSLGAGVWYFHFCVGRLSLWFLLGVIAATVPFATQWNGILGVNPSIVSGIGLAAVLIVAVRLPAFPLRPIYWLGEISYPLYLLHVPAIVLAFNHFSLTGLMGASVAVSIMLLAAWLLHILVERPGMALGYWYSGRLFKT</sequence>
<gene>
    <name evidence="2" type="ORF">IPJ38_15040</name>
</gene>
<protein>
    <submittedName>
        <fullName evidence="2">Acyltransferase</fullName>
    </submittedName>
</protein>
<dbReference type="AlphaFoldDB" id="A0A935K4I7"/>
<comment type="caution">
    <text evidence="2">The sequence shown here is derived from an EMBL/GenBank/DDBJ whole genome shotgun (WGS) entry which is preliminary data.</text>
</comment>
<keyword evidence="1" id="KW-0472">Membrane</keyword>
<evidence type="ECO:0000313" key="3">
    <source>
        <dbReference type="Proteomes" id="UP000739411"/>
    </source>
</evidence>
<feature type="transmembrane region" description="Helical" evidence="1">
    <location>
        <begin position="76"/>
        <end position="102"/>
    </location>
</feature>